<evidence type="ECO:0000259" key="1">
    <source>
        <dbReference type="Pfam" id="PF08241"/>
    </source>
</evidence>
<dbReference type="InterPro" id="IPR013216">
    <property type="entry name" value="Methyltransf_11"/>
</dbReference>
<accession>A0ABP3KTL8</accession>
<dbReference type="InterPro" id="IPR052356">
    <property type="entry name" value="Thiol_S-MT"/>
</dbReference>
<dbReference type="CDD" id="cd02440">
    <property type="entry name" value="AdoMet_MTases"/>
    <property type="match status" value="1"/>
</dbReference>
<organism evidence="2 3">
    <name type="scientific">Parasphingorhabdus litoris</name>
    <dbReference type="NCBI Taxonomy" id="394733"/>
    <lineage>
        <taxon>Bacteria</taxon>
        <taxon>Pseudomonadati</taxon>
        <taxon>Pseudomonadota</taxon>
        <taxon>Alphaproteobacteria</taxon>
        <taxon>Sphingomonadales</taxon>
        <taxon>Sphingomonadaceae</taxon>
        <taxon>Parasphingorhabdus</taxon>
    </lineage>
</organism>
<keyword evidence="3" id="KW-1185">Reference proteome</keyword>
<dbReference type="GO" id="GO:0032259">
    <property type="term" value="P:methylation"/>
    <property type="evidence" value="ECO:0007669"/>
    <property type="project" value="UniProtKB-KW"/>
</dbReference>
<dbReference type="PANTHER" id="PTHR45036">
    <property type="entry name" value="METHYLTRANSFERASE LIKE 7B"/>
    <property type="match status" value="1"/>
</dbReference>
<reference evidence="3" key="1">
    <citation type="journal article" date="2019" name="Int. J. Syst. Evol. Microbiol.">
        <title>The Global Catalogue of Microorganisms (GCM) 10K type strain sequencing project: providing services to taxonomists for standard genome sequencing and annotation.</title>
        <authorList>
            <consortium name="The Broad Institute Genomics Platform"/>
            <consortium name="The Broad Institute Genome Sequencing Center for Infectious Disease"/>
            <person name="Wu L."/>
            <person name="Ma J."/>
        </authorList>
    </citation>
    <scope>NUCLEOTIDE SEQUENCE [LARGE SCALE GENOMIC DNA]</scope>
    <source>
        <strain evidence="3">JCM 14162</strain>
    </source>
</reference>
<keyword evidence="2" id="KW-0808">Transferase</keyword>
<dbReference type="SUPFAM" id="SSF53335">
    <property type="entry name" value="S-adenosyl-L-methionine-dependent methyltransferases"/>
    <property type="match status" value="1"/>
</dbReference>
<dbReference type="Pfam" id="PF08241">
    <property type="entry name" value="Methyltransf_11"/>
    <property type="match status" value="1"/>
</dbReference>
<proteinExistence type="predicted"/>
<dbReference type="RefSeq" id="WP_229955392.1">
    <property type="nucleotide sequence ID" value="NZ_BAAAEM010000003.1"/>
</dbReference>
<evidence type="ECO:0000313" key="3">
    <source>
        <dbReference type="Proteomes" id="UP001500713"/>
    </source>
</evidence>
<dbReference type="Gene3D" id="3.40.50.150">
    <property type="entry name" value="Vaccinia Virus protein VP39"/>
    <property type="match status" value="1"/>
</dbReference>
<protein>
    <submittedName>
        <fullName evidence="2">Class I SAM-dependent methyltransferase</fullName>
    </submittedName>
</protein>
<dbReference type="GO" id="GO:0008168">
    <property type="term" value="F:methyltransferase activity"/>
    <property type="evidence" value="ECO:0007669"/>
    <property type="project" value="UniProtKB-KW"/>
</dbReference>
<dbReference type="Proteomes" id="UP001500713">
    <property type="component" value="Unassembled WGS sequence"/>
</dbReference>
<keyword evidence="2" id="KW-0489">Methyltransferase</keyword>
<gene>
    <name evidence="2" type="ORF">GCM10009096_29620</name>
</gene>
<dbReference type="EMBL" id="BAAAEM010000003">
    <property type="protein sequence ID" value="GAA0485023.1"/>
    <property type="molecule type" value="Genomic_DNA"/>
</dbReference>
<sequence>MPNFWEKYAVPRLIKFACSQPAVMKDRSEIVPKAQGDILELGCGGGINLQFYDRAKVNKLTGLDPSAELLDYTRKEAADRGFEMDILDGIGESMPFADDSFDTVLTTFTLCSVQDGKQVLKEMRRVLKPGGKILFLEHGRAPDKGPEKWQQRIEPIWKHIAGGCHLHRPVSKLFEAEGYALHQEGGHYAPKTPRWLGWMEFGEARPL</sequence>
<dbReference type="InterPro" id="IPR029063">
    <property type="entry name" value="SAM-dependent_MTases_sf"/>
</dbReference>
<feature type="domain" description="Methyltransferase type 11" evidence="1">
    <location>
        <begin position="39"/>
        <end position="135"/>
    </location>
</feature>
<evidence type="ECO:0000313" key="2">
    <source>
        <dbReference type="EMBL" id="GAA0485023.1"/>
    </source>
</evidence>
<comment type="caution">
    <text evidence="2">The sequence shown here is derived from an EMBL/GenBank/DDBJ whole genome shotgun (WGS) entry which is preliminary data.</text>
</comment>
<dbReference type="PANTHER" id="PTHR45036:SF1">
    <property type="entry name" value="METHYLTRANSFERASE LIKE 7A"/>
    <property type="match status" value="1"/>
</dbReference>
<name>A0ABP3KTL8_9SPHN</name>